<dbReference type="WBParaSite" id="Gr19_v10_g4220.t1">
    <property type="protein sequence ID" value="Gr19_v10_g4220.t1"/>
    <property type="gene ID" value="Gr19_v10_g4220"/>
</dbReference>
<evidence type="ECO:0000256" key="3">
    <source>
        <dbReference type="ARBA" id="ARBA00012995"/>
    </source>
</evidence>
<organism evidence="10 11">
    <name type="scientific">Globodera rostochiensis</name>
    <name type="common">Golden nematode worm</name>
    <name type="synonym">Heterodera rostochiensis</name>
    <dbReference type="NCBI Taxonomy" id="31243"/>
    <lineage>
        <taxon>Eukaryota</taxon>
        <taxon>Metazoa</taxon>
        <taxon>Ecdysozoa</taxon>
        <taxon>Nematoda</taxon>
        <taxon>Chromadorea</taxon>
        <taxon>Rhabditida</taxon>
        <taxon>Tylenchina</taxon>
        <taxon>Tylenchomorpha</taxon>
        <taxon>Tylenchoidea</taxon>
        <taxon>Heteroderidae</taxon>
        <taxon>Heteroderinae</taxon>
        <taxon>Globodera</taxon>
    </lineage>
</organism>
<dbReference type="GO" id="GO:0005739">
    <property type="term" value="C:mitochondrion"/>
    <property type="evidence" value="ECO:0007669"/>
    <property type="project" value="TreeGrafter"/>
</dbReference>
<evidence type="ECO:0000256" key="1">
    <source>
        <dbReference type="ARBA" id="ARBA00008824"/>
    </source>
</evidence>
<comment type="subunit">
    <text evidence="2">Homodimer.</text>
</comment>
<sequence>MLFTFAKTAYISRALTVRMSSSSIKVTLVGAAGGIGQPLGLLLKKNTSIAHLAFYDLVGTPGVAADLSHINTPSKVTEHLGPEQLAAALEGADVVIIPAGVPRKPGITRGDLFLTNAGIVRDVAFSKTCPKACHSTFPSACKVYKNNGCFNSGVPLVSKRAYCSSSSERERERRERDRIESIMRAMVFEGMDSFFGSLVAVFVLTCLAISAAILLCTISWAEPIRTDSDRGGIVHHRLDFGRGGPHPQQ</sequence>
<dbReference type="PANTHER" id="PTHR11540">
    <property type="entry name" value="MALATE AND LACTATE DEHYDROGENASE"/>
    <property type="match status" value="1"/>
</dbReference>
<dbReference type="InterPro" id="IPR036291">
    <property type="entry name" value="NAD(P)-bd_dom_sf"/>
</dbReference>
<keyword evidence="10" id="KW-1185">Reference proteome</keyword>
<evidence type="ECO:0000256" key="7">
    <source>
        <dbReference type="ARBA" id="ARBA00023027"/>
    </source>
</evidence>
<keyword evidence="7" id="KW-0520">NAD</keyword>
<evidence type="ECO:0000256" key="6">
    <source>
        <dbReference type="ARBA" id="ARBA00023002"/>
    </source>
</evidence>
<keyword evidence="6" id="KW-0560">Oxidoreductase</keyword>
<dbReference type="Pfam" id="PF00056">
    <property type="entry name" value="Ldh_1_N"/>
    <property type="match status" value="1"/>
</dbReference>
<comment type="similarity">
    <text evidence="1">Belongs to the LDH/MDH superfamily. MDH type 1 family.</text>
</comment>
<feature type="domain" description="Lactate/malate dehydrogenase N-terminal" evidence="9">
    <location>
        <begin position="24"/>
        <end position="131"/>
    </location>
</feature>
<dbReference type="GO" id="GO:0030060">
    <property type="term" value="F:L-malate dehydrogenase (NAD+) activity"/>
    <property type="evidence" value="ECO:0007669"/>
    <property type="project" value="UniProtKB-EC"/>
</dbReference>
<keyword evidence="8" id="KW-0472">Membrane</keyword>
<evidence type="ECO:0000313" key="10">
    <source>
        <dbReference type="Proteomes" id="UP000887572"/>
    </source>
</evidence>
<proteinExistence type="inferred from homology"/>
<protein>
    <recommendedName>
        <fullName evidence="4">Malate dehydrogenase, mitochondrial</fullName>
        <ecNumber evidence="3">1.1.1.37</ecNumber>
    </recommendedName>
</protein>
<evidence type="ECO:0000259" key="9">
    <source>
        <dbReference type="Pfam" id="PF00056"/>
    </source>
</evidence>
<keyword evidence="8" id="KW-1133">Transmembrane helix</keyword>
<dbReference type="GO" id="GO:0006099">
    <property type="term" value="P:tricarboxylic acid cycle"/>
    <property type="evidence" value="ECO:0007669"/>
    <property type="project" value="UniProtKB-KW"/>
</dbReference>
<dbReference type="Gene3D" id="3.40.50.720">
    <property type="entry name" value="NAD(P)-binding Rossmann-like Domain"/>
    <property type="match status" value="1"/>
</dbReference>
<keyword evidence="8" id="KW-0812">Transmembrane</keyword>
<evidence type="ECO:0000256" key="2">
    <source>
        <dbReference type="ARBA" id="ARBA00011738"/>
    </source>
</evidence>
<evidence type="ECO:0000256" key="4">
    <source>
        <dbReference type="ARBA" id="ARBA00016075"/>
    </source>
</evidence>
<dbReference type="AlphaFoldDB" id="A0A914HVR1"/>
<feature type="transmembrane region" description="Helical" evidence="8">
    <location>
        <begin position="194"/>
        <end position="221"/>
    </location>
</feature>
<keyword evidence="5" id="KW-0816">Tricarboxylic acid cycle</keyword>
<accession>A0A914HVR1</accession>
<name>A0A914HVR1_GLORO</name>
<evidence type="ECO:0000256" key="5">
    <source>
        <dbReference type="ARBA" id="ARBA00022532"/>
    </source>
</evidence>
<evidence type="ECO:0000313" key="11">
    <source>
        <dbReference type="WBParaSite" id="Gr19_v10_g4220.t1"/>
    </source>
</evidence>
<dbReference type="FunFam" id="3.40.50.720:FF:000268">
    <property type="entry name" value="Malate dehydrogenase"/>
    <property type="match status" value="1"/>
</dbReference>
<reference evidence="11" key="1">
    <citation type="submission" date="2022-11" db="UniProtKB">
        <authorList>
            <consortium name="WormBaseParasite"/>
        </authorList>
    </citation>
    <scope>IDENTIFICATION</scope>
</reference>
<dbReference type="InterPro" id="IPR001236">
    <property type="entry name" value="Lactate/malate_DH_N"/>
</dbReference>
<dbReference type="SUPFAM" id="SSF51735">
    <property type="entry name" value="NAD(P)-binding Rossmann-fold domains"/>
    <property type="match status" value="1"/>
</dbReference>
<dbReference type="PANTHER" id="PTHR11540:SF16">
    <property type="entry name" value="MALATE DEHYDROGENASE, MITOCHONDRIAL"/>
    <property type="match status" value="1"/>
</dbReference>
<evidence type="ECO:0000256" key="8">
    <source>
        <dbReference type="SAM" id="Phobius"/>
    </source>
</evidence>
<dbReference type="Proteomes" id="UP000887572">
    <property type="component" value="Unplaced"/>
</dbReference>
<dbReference type="EC" id="1.1.1.37" evidence="3"/>